<dbReference type="SUPFAM" id="SSF54593">
    <property type="entry name" value="Glyoxalase/Bleomycin resistance protein/Dihydroxybiphenyl dioxygenase"/>
    <property type="match status" value="1"/>
</dbReference>
<dbReference type="InterPro" id="IPR036249">
    <property type="entry name" value="Thioredoxin-like_sf"/>
</dbReference>
<dbReference type="EMBL" id="LQYT01000031">
    <property type="protein sequence ID" value="KYD20674.1"/>
    <property type="molecule type" value="Genomic_DNA"/>
</dbReference>
<feature type="coiled-coil region" evidence="1">
    <location>
        <begin position="3"/>
        <end position="30"/>
    </location>
</feature>
<dbReference type="InterPro" id="IPR010296">
    <property type="entry name" value="DUF899_thioredox"/>
</dbReference>
<sequence length="302" mass="34341">MDREAILSEIQRLEKEIAEKKERLAALRKSFPARKVKNDQFFNSDHRRVTLSGLFGNHHELIVVHNMGKSCSHCTMWADGFNGVYHHIIEKCAFVVATPDPPEVQNAFAAERRWQFPMISTRGTTFKEDFGFAKDGTYYPGVSTFQKDADGNIFHIADAPFGPGDDYCVVCHLFDLLPSGSQHFHPKRKINKTSHLDLTDNIAIQVRNYAEAVHFYKNTIGMTVMDETSGSETKFSFGGQNFYVENNEKEYGNVCFELAVEDFQRAIEALLKNGCRIAKTFGEKSVLIDDPYGMKFHLFESV</sequence>
<protein>
    <recommendedName>
        <fullName evidence="2">VOC domain-containing protein</fullName>
    </recommendedName>
</protein>
<evidence type="ECO:0000256" key="1">
    <source>
        <dbReference type="SAM" id="Coils"/>
    </source>
</evidence>
<dbReference type="AlphaFoldDB" id="A0A150M7T4"/>
<dbReference type="Proteomes" id="UP000075683">
    <property type="component" value="Unassembled WGS sequence"/>
</dbReference>
<name>A0A150M7T4_9BACI</name>
<accession>A0A150M7T4</accession>
<gene>
    <name evidence="3" type="ORF">B4135_1794</name>
</gene>
<organism evidence="3 4">
    <name type="scientific">Caldibacillus debilis</name>
    <dbReference type="NCBI Taxonomy" id="301148"/>
    <lineage>
        <taxon>Bacteria</taxon>
        <taxon>Bacillati</taxon>
        <taxon>Bacillota</taxon>
        <taxon>Bacilli</taxon>
        <taxon>Bacillales</taxon>
        <taxon>Bacillaceae</taxon>
        <taxon>Caldibacillus</taxon>
    </lineage>
</organism>
<dbReference type="Gene3D" id="3.10.180.10">
    <property type="entry name" value="2,3-Dihydroxybiphenyl 1,2-Dioxygenase, domain 1"/>
    <property type="match status" value="1"/>
</dbReference>
<evidence type="ECO:0000313" key="3">
    <source>
        <dbReference type="EMBL" id="KYD20674.1"/>
    </source>
</evidence>
<dbReference type="InterPro" id="IPR004360">
    <property type="entry name" value="Glyas_Fos-R_dOase_dom"/>
</dbReference>
<dbReference type="STRING" id="301148.B4135_1794"/>
<reference evidence="3 4" key="1">
    <citation type="submission" date="2016-01" db="EMBL/GenBank/DDBJ databases">
        <title>Draft Genome Sequences of Seven Thermophilic Sporeformers Isolated from Foods.</title>
        <authorList>
            <person name="Berendsen E.M."/>
            <person name="Wells-Bennik M.H."/>
            <person name="Krawcyk A.O."/>
            <person name="De Jong A."/>
            <person name="Holsappel S."/>
            <person name="Eijlander R.T."/>
            <person name="Kuipers O.P."/>
        </authorList>
    </citation>
    <scope>NUCLEOTIDE SEQUENCE [LARGE SCALE GENOMIC DNA]</scope>
    <source>
        <strain evidence="3 4">B4135</strain>
    </source>
</reference>
<comment type="caution">
    <text evidence="3">The sequence shown here is derived from an EMBL/GenBank/DDBJ whole genome shotgun (WGS) entry which is preliminary data.</text>
</comment>
<evidence type="ECO:0000259" key="2">
    <source>
        <dbReference type="PROSITE" id="PS51819"/>
    </source>
</evidence>
<dbReference type="OrthoDB" id="574359at2"/>
<dbReference type="Gene3D" id="3.40.30.10">
    <property type="entry name" value="Glutaredoxin"/>
    <property type="match status" value="1"/>
</dbReference>
<evidence type="ECO:0000313" key="4">
    <source>
        <dbReference type="Proteomes" id="UP000075683"/>
    </source>
</evidence>
<feature type="domain" description="VOC" evidence="2">
    <location>
        <begin position="198"/>
        <end position="302"/>
    </location>
</feature>
<dbReference type="Pfam" id="PF00903">
    <property type="entry name" value="Glyoxalase"/>
    <property type="match status" value="1"/>
</dbReference>
<dbReference type="InterPro" id="IPR029068">
    <property type="entry name" value="Glyas_Bleomycin-R_OHBP_Dase"/>
</dbReference>
<dbReference type="SUPFAM" id="SSF52833">
    <property type="entry name" value="Thioredoxin-like"/>
    <property type="match status" value="1"/>
</dbReference>
<dbReference type="InterPro" id="IPR037523">
    <property type="entry name" value="VOC_core"/>
</dbReference>
<proteinExistence type="predicted"/>
<dbReference type="PROSITE" id="PS51819">
    <property type="entry name" value="VOC"/>
    <property type="match status" value="1"/>
</dbReference>
<keyword evidence="1" id="KW-0175">Coiled coil</keyword>
<dbReference type="RefSeq" id="WP_061568488.1">
    <property type="nucleotide sequence ID" value="NZ_LQYT01000031.1"/>
</dbReference>
<dbReference type="Pfam" id="PF05988">
    <property type="entry name" value="DUF899"/>
    <property type="match status" value="1"/>
</dbReference>